<keyword evidence="2" id="KW-1003">Cell membrane</keyword>
<keyword evidence="6 10" id="KW-1133">Transmembrane helix</keyword>
<evidence type="ECO:0000256" key="9">
    <source>
        <dbReference type="ARBA" id="ARBA00023224"/>
    </source>
</evidence>
<feature type="transmembrane region" description="Helical" evidence="10">
    <location>
        <begin position="250"/>
        <end position="274"/>
    </location>
</feature>
<evidence type="ECO:0000256" key="7">
    <source>
        <dbReference type="ARBA" id="ARBA00023136"/>
    </source>
</evidence>
<dbReference type="Proteomes" id="UP000292052">
    <property type="component" value="Unassembled WGS sequence"/>
</dbReference>
<evidence type="ECO:0000256" key="6">
    <source>
        <dbReference type="ARBA" id="ARBA00022989"/>
    </source>
</evidence>
<feature type="transmembrane region" description="Helical" evidence="10">
    <location>
        <begin position="70"/>
        <end position="88"/>
    </location>
</feature>
<dbReference type="GO" id="GO:0004984">
    <property type="term" value="F:olfactory receptor activity"/>
    <property type="evidence" value="ECO:0007669"/>
    <property type="project" value="InterPro"/>
</dbReference>
<keyword evidence="4 10" id="KW-0812">Transmembrane</keyword>
<dbReference type="GO" id="GO:0005886">
    <property type="term" value="C:plasma membrane"/>
    <property type="evidence" value="ECO:0007669"/>
    <property type="project" value="UniProtKB-SubCell"/>
</dbReference>
<evidence type="ECO:0000313" key="12">
    <source>
        <dbReference type="Proteomes" id="UP000292052"/>
    </source>
</evidence>
<evidence type="ECO:0000256" key="2">
    <source>
        <dbReference type="ARBA" id="ARBA00022475"/>
    </source>
</evidence>
<sequence>MKRFDWKLTIKLNIFSLWMIGLWPKDNKYKFNFYTLYACFAISHFITSLGILATVNTFMVDSDFEDSEELTLYFIGEILTQIKVFMFIKNMRLLKQILKTLNDDLFQPKSLRQRQLIAPALNFWKMVYNAFTAAGAPVITLWVFRPLLNKSNEFQLPINVWYPFNTKTSPFYEIAFFHQIISVFYTVIFVYNADMLIAALMVYIGAQCDILSDDLSNLQEKSVISFNKQLANSIKHHKQILIFAENCNTFFNLILLGQFLASSIIISLILYRVALILRSAWTYLTVLRSINNLE</sequence>
<dbReference type="AlphaFoldDB" id="A0A482VW55"/>
<evidence type="ECO:0000256" key="1">
    <source>
        <dbReference type="ARBA" id="ARBA00004651"/>
    </source>
</evidence>
<keyword evidence="8" id="KW-0675">Receptor</keyword>
<evidence type="ECO:0000313" key="11">
    <source>
        <dbReference type="EMBL" id="RZC36477.1"/>
    </source>
</evidence>
<comment type="caution">
    <text evidence="11">The sequence shown here is derived from an EMBL/GenBank/DDBJ whole genome shotgun (WGS) entry which is preliminary data.</text>
</comment>
<dbReference type="EMBL" id="QDEB01061627">
    <property type="protein sequence ID" value="RZC36477.1"/>
    <property type="molecule type" value="Genomic_DNA"/>
</dbReference>
<keyword evidence="9" id="KW-0807">Transducer</keyword>
<dbReference type="PANTHER" id="PTHR21137:SF35">
    <property type="entry name" value="ODORANT RECEPTOR 19A-RELATED"/>
    <property type="match status" value="1"/>
</dbReference>
<gene>
    <name evidence="11" type="ORF">BDFB_012039</name>
</gene>
<feature type="transmembrane region" description="Helical" evidence="10">
    <location>
        <begin position="35"/>
        <end position="58"/>
    </location>
</feature>
<organism evidence="11 12">
    <name type="scientific">Asbolus verrucosus</name>
    <name type="common">Desert ironclad beetle</name>
    <dbReference type="NCBI Taxonomy" id="1661398"/>
    <lineage>
        <taxon>Eukaryota</taxon>
        <taxon>Metazoa</taxon>
        <taxon>Ecdysozoa</taxon>
        <taxon>Arthropoda</taxon>
        <taxon>Hexapoda</taxon>
        <taxon>Insecta</taxon>
        <taxon>Pterygota</taxon>
        <taxon>Neoptera</taxon>
        <taxon>Endopterygota</taxon>
        <taxon>Coleoptera</taxon>
        <taxon>Polyphaga</taxon>
        <taxon>Cucujiformia</taxon>
        <taxon>Tenebrionidae</taxon>
        <taxon>Pimeliinae</taxon>
        <taxon>Asbolus</taxon>
    </lineage>
</organism>
<feature type="transmembrane region" description="Helical" evidence="10">
    <location>
        <begin position="171"/>
        <end position="191"/>
    </location>
</feature>
<proteinExistence type="predicted"/>
<dbReference type="Pfam" id="PF02949">
    <property type="entry name" value="7tm_6"/>
    <property type="match status" value="1"/>
</dbReference>
<feature type="transmembrane region" description="Helical" evidence="10">
    <location>
        <begin position="126"/>
        <end position="144"/>
    </location>
</feature>
<evidence type="ECO:0000256" key="4">
    <source>
        <dbReference type="ARBA" id="ARBA00022692"/>
    </source>
</evidence>
<protein>
    <submittedName>
        <fullName evidence="11">7tm 6 domain containing protein</fullName>
    </submittedName>
</protein>
<reference evidence="11 12" key="1">
    <citation type="submission" date="2017-03" db="EMBL/GenBank/DDBJ databases">
        <title>Genome of the blue death feigning beetle - Asbolus verrucosus.</title>
        <authorList>
            <person name="Rider S.D."/>
        </authorList>
    </citation>
    <scope>NUCLEOTIDE SEQUENCE [LARGE SCALE GENOMIC DNA]</scope>
    <source>
        <strain evidence="11">Butters</strain>
        <tissue evidence="11">Head and leg muscle</tissue>
    </source>
</reference>
<dbReference type="GO" id="GO:0007165">
    <property type="term" value="P:signal transduction"/>
    <property type="evidence" value="ECO:0007669"/>
    <property type="project" value="UniProtKB-KW"/>
</dbReference>
<evidence type="ECO:0000256" key="3">
    <source>
        <dbReference type="ARBA" id="ARBA00022606"/>
    </source>
</evidence>
<dbReference type="OrthoDB" id="6597368at2759"/>
<keyword evidence="7 10" id="KW-0472">Membrane</keyword>
<keyword evidence="12" id="KW-1185">Reference proteome</keyword>
<keyword evidence="5" id="KW-0552">Olfaction</keyword>
<name>A0A482VW55_ASBVE</name>
<keyword evidence="3" id="KW-0716">Sensory transduction</keyword>
<dbReference type="GO" id="GO:0005549">
    <property type="term" value="F:odorant binding"/>
    <property type="evidence" value="ECO:0007669"/>
    <property type="project" value="InterPro"/>
</dbReference>
<evidence type="ECO:0000256" key="8">
    <source>
        <dbReference type="ARBA" id="ARBA00023170"/>
    </source>
</evidence>
<evidence type="ECO:0000256" key="5">
    <source>
        <dbReference type="ARBA" id="ARBA00022725"/>
    </source>
</evidence>
<dbReference type="PANTHER" id="PTHR21137">
    <property type="entry name" value="ODORANT RECEPTOR"/>
    <property type="match status" value="1"/>
</dbReference>
<dbReference type="InterPro" id="IPR004117">
    <property type="entry name" value="7tm6_olfct_rcpt"/>
</dbReference>
<accession>A0A482VW55</accession>
<comment type="subcellular location">
    <subcellularLocation>
        <location evidence="1">Cell membrane</location>
        <topology evidence="1">Multi-pass membrane protein</topology>
    </subcellularLocation>
</comment>
<evidence type="ECO:0000256" key="10">
    <source>
        <dbReference type="SAM" id="Phobius"/>
    </source>
</evidence>